<keyword evidence="2" id="KW-1185">Reference proteome</keyword>
<gene>
    <name evidence="1" type="ORF">BDW59DRAFT_152162</name>
</gene>
<sequence>MEELNGLWVTEKTLSTGVDGTLKMAGLNWALRKAVGLATVRLDISIYPEDKDNETSSSATVIDILTTATGSLSGTREKRVSDWSPQDQKDYMFGSCQHRTCFVHAGSNDGDGDGKNTYPQFDLQTQTADEEKVRKFLRGEILEDGSSSAWSLSGVGSPDGKAVWVHTFIRNVNSGSTAEQIWGFEEINGKRYHTRRVVSSNGSGQYVMGRVVYGFLGKGSGSA</sequence>
<evidence type="ECO:0000313" key="2">
    <source>
        <dbReference type="Proteomes" id="UP001610335"/>
    </source>
</evidence>
<protein>
    <recommendedName>
        <fullName evidence="3">LCCL domain-containing protein</fullName>
    </recommendedName>
</protein>
<evidence type="ECO:0008006" key="3">
    <source>
        <dbReference type="Google" id="ProtNLM"/>
    </source>
</evidence>
<proteinExistence type="predicted"/>
<dbReference type="InterPro" id="IPR053037">
    <property type="entry name" value="Pericyclase_pydY-like"/>
</dbReference>
<comment type="caution">
    <text evidence="1">The sequence shown here is derived from an EMBL/GenBank/DDBJ whole genome shotgun (WGS) entry which is preliminary data.</text>
</comment>
<dbReference type="PANTHER" id="PTHR38115">
    <property type="entry name" value="LIPOCALIN-LIKE DOMAIN-CONTAINING PROTEIN"/>
    <property type="match status" value="1"/>
</dbReference>
<name>A0ABR4HRU0_9EURO</name>
<evidence type="ECO:0000313" key="1">
    <source>
        <dbReference type="EMBL" id="KAL2818209.1"/>
    </source>
</evidence>
<reference evidence="1 2" key="1">
    <citation type="submission" date="2024-07" db="EMBL/GenBank/DDBJ databases">
        <title>Section-level genome sequencing and comparative genomics of Aspergillus sections Usti and Cavernicolus.</title>
        <authorList>
            <consortium name="Lawrence Berkeley National Laboratory"/>
            <person name="Nybo J.L."/>
            <person name="Vesth T.C."/>
            <person name="Theobald S."/>
            <person name="Frisvad J.C."/>
            <person name="Larsen T.O."/>
            <person name="Kjaerboelling I."/>
            <person name="Rothschild-Mancinelli K."/>
            <person name="Lyhne E.K."/>
            <person name="Kogle M.E."/>
            <person name="Barry K."/>
            <person name="Clum A."/>
            <person name="Na H."/>
            <person name="Ledsgaard L."/>
            <person name="Lin J."/>
            <person name="Lipzen A."/>
            <person name="Kuo A."/>
            <person name="Riley R."/>
            <person name="Mondo S."/>
            <person name="LaButti K."/>
            <person name="Haridas S."/>
            <person name="Pangalinan J."/>
            <person name="Salamov A.A."/>
            <person name="Simmons B.A."/>
            <person name="Magnuson J.K."/>
            <person name="Chen J."/>
            <person name="Drula E."/>
            <person name="Henrissat B."/>
            <person name="Wiebenga A."/>
            <person name="Lubbers R.J."/>
            <person name="Gomes A.C."/>
            <person name="Makela M.R."/>
            <person name="Stajich J."/>
            <person name="Grigoriev I.V."/>
            <person name="Mortensen U.H."/>
            <person name="De vries R.P."/>
            <person name="Baker S.E."/>
            <person name="Andersen M.R."/>
        </authorList>
    </citation>
    <scope>NUCLEOTIDE SEQUENCE [LARGE SCALE GENOMIC DNA]</scope>
    <source>
        <strain evidence="1 2">CBS 600.67</strain>
    </source>
</reference>
<accession>A0ABR4HRU0</accession>
<dbReference type="PANTHER" id="PTHR38115:SF1">
    <property type="entry name" value="LIPOCALIN-LIKE DOMAIN-CONTAINING PROTEIN"/>
    <property type="match status" value="1"/>
</dbReference>
<dbReference type="Proteomes" id="UP001610335">
    <property type="component" value="Unassembled WGS sequence"/>
</dbReference>
<dbReference type="EMBL" id="JBFXLS010000085">
    <property type="protein sequence ID" value="KAL2818209.1"/>
    <property type="molecule type" value="Genomic_DNA"/>
</dbReference>
<organism evidence="1 2">
    <name type="scientific">Aspergillus cavernicola</name>
    <dbReference type="NCBI Taxonomy" id="176166"/>
    <lineage>
        <taxon>Eukaryota</taxon>
        <taxon>Fungi</taxon>
        <taxon>Dikarya</taxon>
        <taxon>Ascomycota</taxon>
        <taxon>Pezizomycotina</taxon>
        <taxon>Eurotiomycetes</taxon>
        <taxon>Eurotiomycetidae</taxon>
        <taxon>Eurotiales</taxon>
        <taxon>Aspergillaceae</taxon>
        <taxon>Aspergillus</taxon>
        <taxon>Aspergillus subgen. Nidulantes</taxon>
    </lineage>
</organism>